<protein>
    <submittedName>
        <fullName evidence="2">Uncharacterized protein</fullName>
    </submittedName>
</protein>
<feature type="region of interest" description="Disordered" evidence="1">
    <location>
        <begin position="1"/>
        <end position="34"/>
    </location>
</feature>
<organism evidence="2 3">
    <name type="scientific">Pendulispora albinea</name>
    <dbReference type="NCBI Taxonomy" id="2741071"/>
    <lineage>
        <taxon>Bacteria</taxon>
        <taxon>Pseudomonadati</taxon>
        <taxon>Myxococcota</taxon>
        <taxon>Myxococcia</taxon>
        <taxon>Myxococcales</taxon>
        <taxon>Sorangiineae</taxon>
        <taxon>Pendulisporaceae</taxon>
        <taxon>Pendulispora</taxon>
    </lineage>
</organism>
<dbReference type="EMBL" id="CP089984">
    <property type="protein sequence ID" value="WXB14002.1"/>
    <property type="molecule type" value="Genomic_DNA"/>
</dbReference>
<reference evidence="2 3" key="1">
    <citation type="submission" date="2021-12" db="EMBL/GenBank/DDBJ databases">
        <title>Discovery of the Pendulisporaceae a myxobacterial family with distinct sporulation behavior and unique specialized metabolism.</title>
        <authorList>
            <person name="Garcia R."/>
            <person name="Popoff A."/>
            <person name="Bader C.D."/>
            <person name="Loehr J."/>
            <person name="Walesch S."/>
            <person name="Walt C."/>
            <person name="Boldt J."/>
            <person name="Bunk B."/>
            <person name="Haeckl F.J.F.P.J."/>
            <person name="Gunesch A.P."/>
            <person name="Birkelbach J."/>
            <person name="Nuebel U."/>
            <person name="Pietschmann T."/>
            <person name="Bach T."/>
            <person name="Mueller R."/>
        </authorList>
    </citation>
    <scope>NUCLEOTIDE SEQUENCE [LARGE SCALE GENOMIC DNA]</scope>
    <source>
        <strain evidence="2 3">MSr11954</strain>
    </source>
</reference>
<gene>
    <name evidence="2" type="ORF">LZC94_40005</name>
</gene>
<evidence type="ECO:0000313" key="2">
    <source>
        <dbReference type="EMBL" id="WXB14002.1"/>
    </source>
</evidence>
<name>A0ABZ2LSV6_9BACT</name>
<keyword evidence="3" id="KW-1185">Reference proteome</keyword>
<accession>A0ABZ2LSV6</accession>
<proteinExistence type="predicted"/>
<evidence type="ECO:0000313" key="3">
    <source>
        <dbReference type="Proteomes" id="UP001370348"/>
    </source>
</evidence>
<evidence type="ECO:0000256" key="1">
    <source>
        <dbReference type="SAM" id="MobiDB-lite"/>
    </source>
</evidence>
<dbReference type="Proteomes" id="UP001370348">
    <property type="component" value="Chromosome"/>
</dbReference>
<sequence length="81" mass="9614">MRDVSDEIRSCLSLSAGSPDTSNDSPHIRHRMRAERPRILSSRIEYFCRQLWHRMIMIAPAHTQCKKRVRVPDVMNPRKER</sequence>
<feature type="compositionally biased region" description="Polar residues" evidence="1">
    <location>
        <begin position="12"/>
        <end position="25"/>
    </location>
</feature>